<keyword evidence="2" id="KW-1185">Reference proteome</keyword>
<dbReference type="Proteomes" id="UP000239590">
    <property type="component" value="Unassembled WGS sequence"/>
</dbReference>
<dbReference type="AlphaFoldDB" id="A0A2S7IPN1"/>
<evidence type="ECO:0000313" key="2">
    <source>
        <dbReference type="Proteomes" id="UP000239590"/>
    </source>
</evidence>
<name>A0A2S7IPN1_9BACT</name>
<gene>
    <name evidence="1" type="ORF">C5O19_08635</name>
</gene>
<sequence>MVGAFLLLVLWSCKKDQDESIPFPRYLVMDYVKAKTPIRLFTAGKEITDQSIISAFLKDSTYTGFERYTKHASYFGYEKSPITADTLITFTHSDSVVVGKFDVYSNPRRSVVRKGKELVIISPIYAIRLSNSPINEIVKHNLIIEDYMHLPNEVRLYKVREVYAAYGDYNQLEMPRISYFYKRGNRGNSLSTLNEFDESYITKVAKGDTLVVQEYLLGLKAK</sequence>
<reference evidence="2" key="1">
    <citation type="submission" date="2018-02" db="EMBL/GenBank/DDBJ databases">
        <title>Genome sequencing of Solimonas sp. HR-BB.</title>
        <authorList>
            <person name="Lee Y."/>
            <person name="Jeon C.O."/>
        </authorList>
    </citation>
    <scope>NUCLEOTIDE SEQUENCE [LARGE SCALE GENOMIC DNA]</scope>
    <source>
        <strain evidence="2">HR-U</strain>
    </source>
</reference>
<protein>
    <submittedName>
        <fullName evidence="1">Uncharacterized protein</fullName>
    </submittedName>
</protein>
<proteinExistence type="predicted"/>
<accession>A0A2S7IPN1</accession>
<organism evidence="1 2">
    <name type="scientific">Siphonobacter curvatus</name>
    <dbReference type="NCBI Taxonomy" id="2094562"/>
    <lineage>
        <taxon>Bacteria</taxon>
        <taxon>Pseudomonadati</taxon>
        <taxon>Bacteroidota</taxon>
        <taxon>Cytophagia</taxon>
        <taxon>Cytophagales</taxon>
        <taxon>Cytophagaceae</taxon>
        <taxon>Siphonobacter</taxon>
    </lineage>
</organism>
<comment type="caution">
    <text evidence="1">The sequence shown here is derived from an EMBL/GenBank/DDBJ whole genome shotgun (WGS) entry which is preliminary data.</text>
</comment>
<dbReference type="EMBL" id="PTRA01000001">
    <property type="protein sequence ID" value="PQA59683.1"/>
    <property type="molecule type" value="Genomic_DNA"/>
</dbReference>
<evidence type="ECO:0000313" key="1">
    <source>
        <dbReference type="EMBL" id="PQA59683.1"/>
    </source>
</evidence>